<evidence type="ECO:0000256" key="3">
    <source>
        <dbReference type="ARBA" id="ARBA00022473"/>
    </source>
</evidence>
<dbReference type="GO" id="GO:0016055">
    <property type="term" value="P:Wnt signaling pathway"/>
    <property type="evidence" value="ECO:0007669"/>
    <property type="project" value="UniProtKB-KW"/>
</dbReference>
<dbReference type="InterPro" id="IPR039863">
    <property type="entry name" value="DKK1-4"/>
</dbReference>
<dbReference type="Pfam" id="PF04706">
    <property type="entry name" value="Dickkopf_N"/>
    <property type="match status" value="1"/>
</dbReference>
<evidence type="ECO:0000256" key="1">
    <source>
        <dbReference type="ARBA" id="ARBA00004613"/>
    </source>
</evidence>
<dbReference type="InterPro" id="IPR047300">
    <property type="entry name" value="Dkk3_Cys2"/>
</dbReference>
<sequence length="287" mass="31761">MMRVALLVLALTAVCNGILPEIVDLGISHILEENSSQGQTELDRTFVKVEQLPEDPQQKPEDAFHQRNNESVNVSPHPNNLPASHHHNETASDKVIDNESVHTSAEQETNNITTAVQSSDLENNIDYGCIADEDCGKGRYCLYDKRNSKCLPCKEIDMSCTKDKECCGEQLCVWGQCSLNAAKGEAGSTCQYQTDCSPDLCCLLHKALLFPVCSAKPIERERCFGASNHLLELLSWDSQDKGPRKHCPCAGDLHCQHLGRGSMCLKGEDSSEEDQTDSLYSEIDYII</sequence>
<dbReference type="GeneTree" id="ENSGT00390000000221"/>
<feature type="signal peptide" evidence="8">
    <location>
        <begin position="1"/>
        <end position="17"/>
    </location>
</feature>
<dbReference type="CDD" id="cd23274">
    <property type="entry name" value="Dkk3_Cys2"/>
    <property type="match status" value="1"/>
</dbReference>
<evidence type="ECO:0000313" key="11">
    <source>
        <dbReference type="Proteomes" id="UP000694568"/>
    </source>
</evidence>
<reference evidence="10" key="2">
    <citation type="submission" date="2025-09" db="UniProtKB">
        <authorList>
            <consortium name="Ensembl"/>
        </authorList>
    </citation>
    <scope>IDENTIFICATION</scope>
</reference>
<organism evidence="10 11">
    <name type="scientific">Sander lucioperca</name>
    <name type="common">Pike-perch</name>
    <name type="synonym">Perca lucioperca</name>
    <dbReference type="NCBI Taxonomy" id="283035"/>
    <lineage>
        <taxon>Eukaryota</taxon>
        <taxon>Metazoa</taxon>
        <taxon>Chordata</taxon>
        <taxon>Craniata</taxon>
        <taxon>Vertebrata</taxon>
        <taxon>Euteleostomi</taxon>
        <taxon>Actinopterygii</taxon>
        <taxon>Neopterygii</taxon>
        <taxon>Teleostei</taxon>
        <taxon>Neoteleostei</taxon>
        <taxon>Acanthomorphata</taxon>
        <taxon>Eupercaria</taxon>
        <taxon>Perciformes</taxon>
        <taxon>Percoidei</taxon>
        <taxon>Percidae</taxon>
        <taxon>Luciopercinae</taxon>
        <taxon>Sander</taxon>
    </lineage>
</organism>
<evidence type="ECO:0000256" key="5">
    <source>
        <dbReference type="ARBA" id="ARBA00022687"/>
    </source>
</evidence>
<dbReference type="PANTHER" id="PTHR12113">
    <property type="entry name" value="DICKKOPF3-LIKE 3"/>
    <property type="match status" value="1"/>
</dbReference>
<feature type="chain" id="PRO_5034140244" evidence="8">
    <location>
        <begin position="18"/>
        <end position="287"/>
    </location>
</feature>
<evidence type="ECO:0000256" key="8">
    <source>
        <dbReference type="SAM" id="SignalP"/>
    </source>
</evidence>
<dbReference type="GO" id="GO:0090090">
    <property type="term" value="P:negative regulation of canonical Wnt signaling pathway"/>
    <property type="evidence" value="ECO:0007669"/>
    <property type="project" value="TreeGrafter"/>
</dbReference>
<dbReference type="AlphaFoldDB" id="A0A8D0CQ56"/>
<gene>
    <name evidence="10" type="primary">dkk3a</name>
</gene>
<keyword evidence="11" id="KW-1185">Reference proteome</keyword>
<proteinExistence type="inferred from homology"/>
<evidence type="ECO:0000256" key="6">
    <source>
        <dbReference type="ARBA" id="ARBA00022729"/>
    </source>
</evidence>
<evidence type="ECO:0000313" key="10">
    <source>
        <dbReference type="Ensembl" id="ENSSLUP00000007148.1"/>
    </source>
</evidence>
<name>A0A8D0CQ56_SANLU</name>
<feature type="domain" description="Dickkopf N-terminal cysteine-rich" evidence="9">
    <location>
        <begin position="129"/>
        <end position="178"/>
    </location>
</feature>
<dbReference type="PANTHER" id="PTHR12113:SF8">
    <property type="entry name" value="DICKKOPF-RELATED PROTEIN 3"/>
    <property type="match status" value="1"/>
</dbReference>
<evidence type="ECO:0000256" key="2">
    <source>
        <dbReference type="ARBA" id="ARBA00010842"/>
    </source>
</evidence>
<keyword evidence="4" id="KW-0964">Secreted</keyword>
<dbReference type="Gene3D" id="2.10.80.10">
    <property type="entry name" value="Lipase, subunit A"/>
    <property type="match status" value="1"/>
</dbReference>
<dbReference type="FunFam" id="2.10.80.10:FF:000008">
    <property type="entry name" value="Dickkopf WNT-signaling pathway inhibitor 3a"/>
    <property type="match status" value="1"/>
</dbReference>
<accession>A0A8D0CQ56</accession>
<keyword evidence="7" id="KW-1015">Disulfide bond</keyword>
<evidence type="ECO:0000256" key="4">
    <source>
        <dbReference type="ARBA" id="ARBA00022525"/>
    </source>
</evidence>
<keyword evidence="6 8" id="KW-0732">Signal</keyword>
<reference evidence="10" key="1">
    <citation type="submission" date="2025-08" db="UniProtKB">
        <authorList>
            <consortium name="Ensembl"/>
        </authorList>
    </citation>
    <scope>IDENTIFICATION</scope>
</reference>
<protein>
    <submittedName>
        <fullName evidence="10">Dickkopf WNT signaling pathway inhibitor 3a</fullName>
    </submittedName>
</protein>
<dbReference type="GO" id="GO:0039706">
    <property type="term" value="F:co-receptor binding"/>
    <property type="evidence" value="ECO:0007669"/>
    <property type="project" value="TreeGrafter"/>
</dbReference>
<keyword evidence="3" id="KW-0217">Developmental protein</keyword>
<comment type="subcellular location">
    <subcellularLocation>
        <location evidence="1">Secreted</location>
    </subcellularLocation>
</comment>
<dbReference type="InterPro" id="IPR006796">
    <property type="entry name" value="Dickkopf_N"/>
</dbReference>
<keyword evidence="5" id="KW-0879">Wnt signaling pathway</keyword>
<dbReference type="GO" id="GO:0048019">
    <property type="term" value="F:receptor antagonist activity"/>
    <property type="evidence" value="ECO:0007669"/>
    <property type="project" value="TreeGrafter"/>
</dbReference>
<dbReference type="Ensembl" id="ENSSLUT00000007352.1">
    <property type="protein sequence ID" value="ENSSLUP00000007148.1"/>
    <property type="gene ID" value="ENSSLUG00000003268.1"/>
</dbReference>
<comment type="similarity">
    <text evidence="2">Belongs to the dickkopf family.</text>
</comment>
<evidence type="ECO:0000256" key="7">
    <source>
        <dbReference type="ARBA" id="ARBA00023157"/>
    </source>
</evidence>
<dbReference type="Proteomes" id="UP000694568">
    <property type="component" value="Unplaced"/>
</dbReference>
<evidence type="ECO:0000259" key="9">
    <source>
        <dbReference type="Pfam" id="PF04706"/>
    </source>
</evidence>
<dbReference type="GO" id="GO:0005615">
    <property type="term" value="C:extracellular space"/>
    <property type="evidence" value="ECO:0007669"/>
    <property type="project" value="TreeGrafter"/>
</dbReference>